<feature type="domain" description="RWD" evidence="1">
    <location>
        <begin position="3"/>
        <end position="64"/>
    </location>
</feature>
<dbReference type="RefSeq" id="XP_005768508.1">
    <property type="nucleotide sequence ID" value="XM_005768451.1"/>
</dbReference>
<evidence type="ECO:0000259" key="1">
    <source>
        <dbReference type="PROSITE" id="PS50908"/>
    </source>
</evidence>
<dbReference type="PROSITE" id="PS50908">
    <property type="entry name" value="RWD"/>
    <property type="match status" value="1"/>
</dbReference>
<dbReference type="Proteomes" id="UP000013827">
    <property type="component" value="Unassembled WGS sequence"/>
</dbReference>
<proteinExistence type="predicted"/>
<evidence type="ECO:0000313" key="2">
    <source>
        <dbReference type="EnsemblProtists" id="EOD16079"/>
    </source>
</evidence>
<reference evidence="3" key="1">
    <citation type="journal article" date="2013" name="Nature">
        <title>Pan genome of the phytoplankton Emiliania underpins its global distribution.</title>
        <authorList>
            <person name="Read B.A."/>
            <person name="Kegel J."/>
            <person name="Klute M.J."/>
            <person name="Kuo A."/>
            <person name="Lefebvre S.C."/>
            <person name="Maumus F."/>
            <person name="Mayer C."/>
            <person name="Miller J."/>
            <person name="Monier A."/>
            <person name="Salamov A."/>
            <person name="Young J."/>
            <person name="Aguilar M."/>
            <person name="Claverie J.M."/>
            <person name="Frickenhaus S."/>
            <person name="Gonzalez K."/>
            <person name="Herman E.K."/>
            <person name="Lin Y.C."/>
            <person name="Napier J."/>
            <person name="Ogata H."/>
            <person name="Sarno A.F."/>
            <person name="Shmutz J."/>
            <person name="Schroeder D."/>
            <person name="de Vargas C."/>
            <person name="Verret F."/>
            <person name="von Dassow P."/>
            <person name="Valentin K."/>
            <person name="Van de Peer Y."/>
            <person name="Wheeler G."/>
            <person name="Dacks J.B."/>
            <person name="Delwiche C.F."/>
            <person name="Dyhrman S.T."/>
            <person name="Glockner G."/>
            <person name="John U."/>
            <person name="Richards T."/>
            <person name="Worden A.Z."/>
            <person name="Zhang X."/>
            <person name="Grigoriev I.V."/>
            <person name="Allen A.E."/>
            <person name="Bidle K."/>
            <person name="Borodovsky M."/>
            <person name="Bowler C."/>
            <person name="Brownlee C."/>
            <person name="Cock J.M."/>
            <person name="Elias M."/>
            <person name="Gladyshev V.N."/>
            <person name="Groth M."/>
            <person name="Guda C."/>
            <person name="Hadaegh A."/>
            <person name="Iglesias-Rodriguez M.D."/>
            <person name="Jenkins J."/>
            <person name="Jones B.M."/>
            <person name="Lawson T."/>
            <person name="Leese F."/>
            <person name="Lindquist E."/>
            <person name="Lobanov A."/>
            <person name="Lomsadze A."/>
            <person name="Malik S.B."/>
            <person name="Marsh M.E."/>
            <person name="Mackinder L."/>
            <person name="Mock T."/>
            <person name="Mueller-Roeber B."/>
            <person name="Pagarete A."/>
            <person name="Parker M."/>
            <person name="Probert I."/>
            <person name="Quesneville H."/>
            <person name="Raines C."/>
            <person name="Rensing S.A."/>
            <person name="Riano-Pachon D.M."/>
            <person name="Richier S."/>
            <person name="Rokitta S."/>
            <person name="Shiraiwa Y."/>
            <person name="Soanes D.M."/>
            <person name="van der Giezen M."/>
            <person name="Wahlund T.M."/>
            <person name="Williams B."/>
            <person name="Wilson W."/>
            <person name="Wolfe G."/>
            <person name="Wurch L.L."/>
        </authorList>
    </citation>
    <scope>NUCLEOTIDE SEQUENCE</scope>
</reference>
<accession>A0A0D3IXU4</accession>
<dbReference type="InterPro" id="IPR006575">
    <property type="entry name" value="RWD_dom"/>
</dbReference>
<dbReference type="AlphaFoldDB" id="A0A0D3IXU4"/>
<name>A0A0D3IXU4_EMIH1</name>
<dbReference type="SUPFAM" id="SSF54495">
    <property type="entry name" value="UBC-like"/>
    <property type="match status" value="1"/>
</dbReference>
<dbReference type="KEGG" id="ehx:EMIHUDRAFT_256279"/>
<dbReference type="InterPro" id="IPR016135">
    <property type="entry name" value="UBQ-conjugating_enzyme/RWD"/>
</dbReference>
<keyword evidence="3" id="KW-1185">Reference proteome</keyword>
<dbReference type="HOGENOM" id="CLU_2872342_0_0_1"/>
<evidence type="ECO:0000313" key="3">
    <source>
        <dbReference type="Proteomes" id="UP000013827"/>
    </source>
</evidence>
<dbReference type="EnsemblProtists" id="EOD16079">
    <property type="protein sequence ID" value="EOD16079"/>
    <property type="gene ID" value="EMIHUDRAFT_256279"/>
</dbReference>
<reference evidence="2" key="2">
    <citation type="submission" date="2024-10" db="UniProtKB">
        <authorList>
            <consortium name="EnsemblProtists"/>
        </authorList>
    </citation>
    <scope>IDENTIFICATION</scope>
</reference>
<organism evidence="2 3">
    <name type="scientific">Emiliania huxleyi (strain CCMP1516)</name>
    <dbReference type="NCBI Taxonomy" id="280463"/>
    <lineage>
        <taxon>Eukaryota</taxon>
        <taxon>Haptista</taxon>
        <taxon>Haptophyta</taxon>
        <taxon>Prymnesiophyceae</taxon>
        <taxon>Isochrysidales</taxon>
        <taxon>Noelaerhabdaceae</taxon>
        <taxon>Emiliania</taxon>
    </lineage>
</organism>
<protein>
    <recommendedName>
        <fullName evidence="1">RWD domain-containing protein</fullName>
    </recommendedName>
</protein>
<dbReference type="GeneID" id="17262229"/>
<dbReference type="PaxDb" id="2903-EOD16079"/>
<sequence length="64" mass="6647">MLSELAVLAAMFPEELAEEEVAHTAAASAFLVRSGGAALRVSLPQRYPLQLPLLSLSCPSAGHG</sequence>